<dbReference type="EC" id="7.2.3.1" evidence="9"/>
<evidence type="ECO:0000256" key="7">
    <source>
        <dbReference type="ARBA" id="ARBA00023065"/>
    </source>
</evidence>
<keyword evidence="11" id="KW-1185">Reference proteome</keyword>
<comment type="similarity">
    <text evidence="9">Belongs to the H(+)-translocating pyrophosphatase (TC 3.A.10) family. K(+)-stimulated subfamily.</text>
</comment>
<keyword evidence="9" id="KW-0630">Potassium</keyword>
<dbReference type="GO" id="GO:0005886">
    <property type="term" value="C:plasma membrane"/>
    <property type="evidence" value="ECO:0007669"/>
    <property type="project" value="UniProtKB-SubCell"/>
</dbReference>
<feature type="transmembrane region" description="Helical" evidence="9">
    <location>
        <begin position="372"/>
        <end position="400"/>
    </location>
</feature>
<dbReference type="AlphaFoldDB" id="A0AAE3DXW7"/>
<feature type="transmembrane region" description="Helical" evidence="9">
    <location>
        <begin position="267"/>
        <end position="285"/>
    </location>
</feature>
<evidence type="ECO:0000313" key="11">
    <source>
        <dbReference type="Proteomes" id="UP001198242"/>
    </source>
</evidence>
<feature type="transmembrane region" description="Helical" evidence="9">
    <location>
        <begin position="167"/>
        <end position="185"/>
    </location>
</feature>
<dbReference type="NCBIfam" id="NF001954">
    <property type="entry name" value="PRK00733.2-2"/>
    <property type="match status" value="1"/>
</dbReference>
<keyword evidence="7 9" id="KW-0406">Ion transport</keyword>
<feature type="transmembrane region" description="Helical" evidence="9">
    <location>
        <begin position="129"/>
        <end position="155"/>
    </location>
</feature>
<comment type="subunit">
    <text evidence="9">Homodimer.</text>
</comment>
<evidence type="ECO:0000256" key="2">
    <source>
        <dbReference type="ARBA" id="ARBA00022448"/>
    </source>
</evidence>
<feature type="transmembrane region" description="Helical" evidence="9">
    <location>
        <begin position="412"/>
        <end position="431"/>
    </location>
</feature>
<comment type="caution">
    <text evidence="9">Lacks conserved residue(s) required for the propagation of feature annotation.</text>
</comment>
<evidence type="ECO:0000256" key="8">
    <source>
        <dbReference type="ARBA" id="ARBA00023136"/>
    </source>
</evidence>
<evidence type="ECO:0000256" key="4">
    <source>
        <dbReference type="ARBA" id="ARBA00022842"/>
    </source>
</evidence>
<evidence type="ECO:0000256" key="5">
    <source>
        <dbReference type="ARBA" id="ARBA00022967"/>
    </source>
</evidence>
<feature type="transmembrane region" description="Helical" evidence="9">
    <location>
        <begin position="475"/>
        <end position="492"/>
    </location>
</feature>
<keyword evidence="2 9" id="KW-0813">Transport</keyword>
<keyword evidence="10" id="KW-0378">Hydrolase</keyword>
<comment type="function">
    <text evidence="9">Sodium pump that utilizes the energy of pyrophosphate hydrolysis as the driving force for Na(+) movement across the membrane.</text>
</comment>
<keyword evidence="9" id="KW-0915">Sodium</keyword>
<dbReference type="Proteomes" id="UP001198242">
    <property type="component" value="Unassembled WGS sequence"/>
</dbReference>
<dbReference type="GO" id="GO:0009678">
    <property type="term" value="F:diphosphate hydrolysis-driven proton transmembrane transporter activity"/>
    <property type="evidence" value="ECO:0007669"/>
    <property type="project" value="UniProtKB-UniRule"/>
</dbReference>
<feature type="transmembrane region" description="Helical" evidence="9">
    <location>
        <begin position="88"/>
        <end position="108"/>
    </location>
</feature>
<dbReference type="RefSeq" id="WP_308456032.1">
    <property type="nucleotide sequence ID" value="NZ_JAJEQM010000004.1"/>
</dbReference>
<name>A0AAE3DXW7_9FIRM</name>
<protein>
    <recommendedName>
        <fullName evidence="9">Putative K(+)-stimulated pyrophosphate-energized sodium pump</fullName>
        <ecNumber evidence="9">7.2.3.1</ecNumber>
    </recommendedName>
    <alternativeName>
        <fullName evidence="9">Membrane-bound sodium-translocating pyrophosphatase</fullName>
    </alternativeName>
    <alternativeName>
        <fullName evidence="9">Pyrophosphate-energized inorganic pyrophosphatase</fullName>
        <shortName evidence="9">Na(+)-PPase</shortName>
    </alternativeName>
</protein>
<feature type="site" description="Determinant of potassium dependence" evidence="9">
    <location>
        <position position="470"/>
    </location>
</feature>
<dbReference type="HAMAP" id="MF_01129">
    <property type="entry name" value="PPase_energized_pump"/>
    <property type="match status" value="1"/>
</dbReference>
<dbReference type="GO" id="GO:0012505">
    <property type="term" value="C:endomembrane system"/>
    <property type="evidence" value="ECO:0007669"/>
    <property type="project" value="UniProtKB-SubCell"/>
</dbReference>
<comment type="activity regulation">
    <text evidence="9">Requires K(+) for maximal activity.</text>
</comment>
<dbReference type="InterPro" id="IPR004131">
    <property type="entry name" value="PPase-energised_H-pump"/>
</dbReference>
<evidence type="ECO:0000256" key="9">
    <source>
        <dbReference type="HAMAP-Rule" id="MF_01129"/>
    </source>
</evidence>
<comment type="subcellular location">
    <subcellularLocation>
        <location evidence="9">Cell membrane</location>
        <topology evidence="9">Multi-pass membrane protein</topology>
    </subcellularLocation>
    <subcellularLocation>
        <location evidence="1">Endomembrane system</location>
        <topology evidence="1">Multi-pass membrane protein</topology>
    </subcellularLocation>
</comment>
<keyword evidence="9" id="KW-0739">Sodium transport</keyword>
<gene>
    <name evidence="9" type="primary">hppA</name>
    <name evidence="10" type="ORF">LKE05_04245</name>
</gene>
<feature type="transmembrane region" description="Helical" evidence="9">
    <location>
        <begin position="512"/>
        <end position="531"/>
    </location>
</feature>
<feature type="transmembrane region" description="Helical" evidence="9">
    <location>
        <begin position="329"/>
        <end position="351"/>
    </location>
</feature>
<dbReference type="PIRSF" id="PIRSF001265">
    <property type="entry name" value="H+-PPase"/>
    <property type="match status" value="1"/>
</dbReference>
<organism evidence="10 11">
    <name type="scientific">Hominilimicola fabiformis</name>
    <dbReference type="NCBI Taxonomy" id="2885356"/>
    <lineage>
        <taxon>Bacteria</taxon>
        <taxon>Bacillati</taxon>
        <taxon>Bacillota</taxon>
        <taxon>Clostridia</taxon>
        <taxon>Eubacteriales</taxon>
        <taxon>Oscillospiraceae</taxon>
        <taxon>Hominilimicola</taxon>
    </lineage>
</organism>
<evidence type="ECO:0000256" key="3">
    <source>
        <dbReference type="ARBA" id="ARBA00022692"/>
    </source>
</evidence>
<dbReference type="GO" id="GO:0006814">
    <property type="term" value="P:sodium ion transport"/>
    <property type="evidence" value="ECO:0007669"/>
    <property type="project" value="UniProtKB-UniRule"/>
</dbReference>
<feature type="transmembrane region" description="Helical" evidence="9">
    <location>
        <begin position="603"/>
        <end position="622"/>
    </location>
</feature>
<feature type="transmembrane region" description="Helical" evidence="9">
    <location>
        <begin position="670"/>
        <end position="692"/>
    </location>
</feature>
<evidence type="ECO:0000256" key="6">
    <source>
        <dbReference type="ARBA" id="ARBA00022989"/>
    </source>
</evidence>
<feature type="transmembrane region" description="Helical" evidence="9">
    <location>
        <begin position="6"/>
        <end position="25"/>
    </location>
</feature>
<dbReference type="NCBIfam" id="TIGR01104">
    <property type="entry name" value="V_PPase"/>
    <property type="match status" value="1"/>
</dbReference>
<feature type="transmembrane region" description="Helical" evidence="9">
    <location>
        <begin position="305"/>
        <end position="323"/>
    </location>
</feature>
<keyword evidence="3 9" id="KW-0812">Transmembrane</keyword>
<sequence length="695" mass="72078">MESFETAAPIIVLVCSLTALLFSFIKFYSVKRKSEGTDMMKSISVKIRKGAMAYLKRQYKTVGIFFAIMFFILTVLAAKRFLSPFVPFAFLTGGFFSGLSGYVGMNIATYANTRTANGVRDGLNKGLKIAFASGSVMGLTVVGLGLFDISVWFILLKFVFKLNINDVMTAMLTFGMGASSMALFARVGGGIFTKAADVGADLVGKVEVGIPEDDPRNPACIADNVGDNVGDVAGMGADLYESYVGSIISCGALASAAGLGFNGVLVPMLIAAIGIIASIIGTFFVSTKEGATQKSLLGSLRRGTYIASILSAVGSAFLIFTLLPDNSNVIWAVISGLIAGVMIGYFTEYYTSDSYNPTKNLAKSSNTGSATIIIDGIALGMSSTAIPVIIIGISVIISYFTAGGMASFEDGLYGVGLSAVGMLSTLGITLATDAYGPVADNAGGIAEMSGLPDIVRERTDALDSLGNTTAATGKGFAIGSAALTALALIVSYTDKITEMGIELNLSVTNPAVLIGLFSGAMLPFLFSAMTMRAVGRAAQKIVVEVRRQFKEIKGLIDGKAEADYETCVDICTKSSLKEMIFPAALGILAPIIVGLVLGCNGVVGMLAGALISGFALAVMMANSGGAWDNAKKYIEAGNFGGKGSENHKAAVVGDTVGDPFKDTSGPSVNILIKLLSMVSIVFAALIATYGGMGLF</sequence>
<comment type="catalytic activity">
    <reaction evidence="9">
        <text>Na(+)(in) + diphosphate + H2O = Na(+)(out) + 2 phosphate + H(+)</text>
        <dbReference type="Rhea" id="RHEA:57884"/>
        <dbReference type="ChEBI" id="CHEBI:15377"/>
        <dbReference type="ChEBI" id="CHEBI:15378"/>
        <dbReference type="ChEBI" id="CHEBI:29101"/>
        <dbReference type="ChEBI" id="CHEBI:33019"/>
        <dbReference type="ChEBI" id="CHEBI:43474"/>
        <dbReference type="EC" id="7.2.3.1"/>
    </reaction>
</comment>
<evidence type="ECO:0000313" key="10">
    <source>
        <dbReference type="EMBL" id="MCC2210002.1"/>
    </source>
</evidence>
<dbReference type="NCBIfam" id="NF001960">
    <property type="entry name" value="PRK00733.3-5"/>
    <property type="match status" value="1"/>
</dbReference>
<evidence type="ECO:0000256" key="1">
    <source>
        <dbReference type="ARBA" id="ARBA00004127"/>
    </source>
</evidence>
<keyword evidence="8 9" id="KW-0472">Membrane</keyword>
<comment type="caution">
    <text evidence="10">The sequence shown here is derived from an EMBL/GenBank/DDBJ whole genome shotgun (WGS) entry which is preliminary data.</text>
</comment>
<dbReference type="Pfam" id="PF03030">
    <property type="entry name" value="H_PPase"/>
    <property type="match status" value="1"/>
</dbReference>
<keyword evidence="4 9" id="KW-0460">Magnesium</keyword>
<keyword evidence="5 9" id="KW-1278">Translocase</keyword>
<comment type="cofactor">
    <cofactor evidence="9">
        <name>Mg(2+)</name>
        <dbReference type="ChEBI" id="CHEBI:18420"/>
    </cofactor>
</comment>
<dbReference type="GO" id="GO:0004427">
    <property type="term" value="F:inorganic diphosphate phosphatase activity"/>
    <property type="evidence" value="ECO:0007669"/>
    <property type="project" value="UniProtKB-UniRule"/>
</dbReference>
<keyword evidence="9" id="KW-1003">Cell membrane</keyword>
<dbReference type="EMBL" id="JAJEQM010000004">
    <property type="protein sequence ID" value="MCC2210002.1"/>
    <property type="molecule type" value="Genomic_DNA"/>
</dbReference>
<proteinExistence type="inferred from homology"/>
<accession>A0AAE3DXW7</accession>
<keyword evidence="6 9" id="KW-1133">Transmembrane helix</keyword>
<feature type="transmembrane region" description="Helical" evidence="9">
    <location>
        <begin position="579"/>
        <end position="597"/>
    </location>
</feature>
<reference evidence="10 11" key="1">
    <citation type="submission" date="2021-10" db="EMBL/GenBank/DDBJ databases">
        <title>Anaerobic single-cell dispensing facilitates the cultivation of human gut bacteria.</title>
        <authorList>
            <person name="Afrizal A."/>
        </authorList>
    </citation>
    <scope>NUCLEOTIDE SEQUENCE [LARGE SCALE GENOMIC DNA]</scope>
    <source>
        <strain evidence="10 11">CLA-AA-H232</strain>
    </source>
</reference>
<dbReference type="GO" id="GO:0000287">
    <property type="term" value="F:magnesium ion binding"/>
    <property type="evidence" value="ECO:0007669"/>
    <property type="project" value="UniProtKB-UniRule"/>
</dbReference>
<feature type="transmembrane region" description="Helical" evidence="9">
    <location>
        <begin position="62"/>
        <end position="82"/>
    </location>
</feature>
<dbReference type="GO" id="GO:0030955">
    <property type="term" value="F:potassium ion binding"/>
    <property type="evidence" value="ECO:0007669"/>
    <property type="project" value="UniProtKB-UniRule"/>
</dbReference>
<dbReference type="PANTHER" id="PTHR31998">
    <property type="entry name" value="K(+)-INSENSITIVE PYROPHOSPHATE-ENERGIZED PROTON PUMP"/>
    <property type="match status" value="1"/>
</dbReference>